<feature type="transmembrane region" description="Helical" evidence="9">
    <location>
        <begin position="360"/>
        <end position="381"/>
    </location>
</feature>
<feature type="domain" description="PASTA" evidence="11">
    <location>
        <begin position="518"/>
        <end position="584"/>
    </location>
</feature>
<dbReference type="SUPFAM" id="SSF56112">
    <property type="entry name" value="Protein kinase-like (PK-like)"/>
    <property type="match status" value="1"/>
</dbReference>
<feature type="domain" description="Protein kinase" evidence="10">
    <location>
        <begin position="11"/>
        <end position="281"/>
    </location>
</feature>
<dbReference type="FunFam" id="3.30.200.20:FF:000035">
    <property type="entry name" value="Serine/threonine protein kinase Stk1"/>
    <property type="match status" value="1"/>
</dbReference>
<feature type="domain" description="PASTA" evidence="11">
    <location>
        <begin position="450"/>
        <end position="517"/>
    </location>
</feature>
<dbReference type="Gene3D" id="3.30.200.20">
    <property type="entry name" value="Phosphorylase Kinase, domain 1"/>
    <property type="match status" value="1"/>
</dbReference>
<evidence type="ECO:0000256" key="8">
    <source>
        <dbReference type="ARBA" id="ARBA00048679"/>
    </source>
</evidence>
<keyword evidence="4" id="KW-0547">Nucleotide-binding</keyword>
<evidence type="ECO:0000256" key="2">
    <source>
        <dbReference type="ARBA" id="ARBA00022527"/>
    </source>
</evidence>
<evidence type="ECO:0000256" key="7">
    <source>
        <dbReference type="ARBA" id="ARBA00047899"/>
    </source>
</evidence>
<dbReference type="FunFam" id="1.10.510.10:FF:000021">
    <property type="entry name" value="Serine/threonine protein kinase"/>
    <property type="match status" value="1"/>
</dbReference>
<evidence type="ECO:0000256" key="9">
    <source>
        <dbReference type="SAM" id="Phobius"/>
    </source>
</evidence>
<dbReference type="Proteomes" id="UP000515800">
    <property type="component" value="Chromosome"/>
</dbReference>
<keyword evidence="9" id="KW-0812">Transmembrane</keyword>
<protein>
    <recommendedName>
        <fullName evidence="1">non-specific serine/threonine protein kinase</fullName>
        <ecNumber evidence="1">2.7.11.1</ecNumber>
    </recommendedName>
</protein>
<evidence type="ECO:0000259" key="10">
    <source>
        <dbReference type="PROSITE" id="PS50011"/>
    </source>
</evidence>
<dbReference type="EMBL" id="CP060724">
    <property type="protein sequence ID" value="QNN75183.1"/>
    <property type="molecule type" value="Genomic_DNA"/>
</dbReference>
<dbReference type="AlphaFoldDB" id="A0A7G9T508"/>
<evidence type="ECO:0000313" key="12">
    <source>
        <dbReference type="EMBL" id="QNN75183.1"/>
    </source>
</evidence>
<evidence type="ECO:0000256" key="1">
    <source>
        <dbReference type="ARBA" id="ARBA00012513"/>
    </source>
</evidence>
<dbReference type="EC" id="2.7.11.1" evidence="1"/>
<dbReference type="Pfam" id="PF03793">
    <property type="entry name" value="PASTA"/>
    <property type="match status" value="4"/>
</dbReference>
<dbReference type="PROSITE" id="PS51178">
    <property type="entry name" value="PASTA"/>
    <property type="match status" value="4"/>
</dbReference>
<evidence type="ECO:0000256" key="6">
    <source>
        <dbReference type="ARBA" id="ARBA00022840"/>
    </source>
</evidence>
<dbReference type="Gene3D" id="1.10.510.10">
    <property type="entry name" value="Transferase(Phosphotransferase) domain 1"/>
    <property type="match status" value="1"/>
</dbReference>
<keyword evidence="6" id="KW-0067">ATP-binding</keyword>
<dbReference type="CDD" id="cd06577">
    <property type="entry name" value="PASTA_pknB"/>
    <property type="match status" value="4"/>
</dbReference>
<organism evidence="12 13">
    <name type="scientific">Weissella diestrammenae</name>
    <dbReference type="NCBI Taxonomy" id="1162633"/>
    <lineage>
        <taxon>Bacteria</taxon>
        <taxon>Bacillati</taxon>
        <taxon>Bacillota</taxon>
        <taxon>Bacilli</taxon>
        <taxon>Lactobacillales</taxon>
        <taxon>Lactobacillaceae</taxon>
        <taxon>Weissella</taxon>
    </lineage>
</organism>
<dbReference type="Gene3D" id="3.30.10.20">
    <property type="match status" value="4"/>
</dbReference>
<comment type="catalytic activity">
    <reaction evidence="8">
        <text>L-seryl-[protein] + ATP = O-phospho-L-seryl-[protein] + ADP + H(+)</text>
        <dbReference type="Rhea" id="RHEA:17989"/>
        <dbReference type="Rhea" id="RHEA-COMP:9863"/>
        <dbReference type="Rhea" id="RHEA-COMP:11604"/>
        <dbReference type="ChEBI" id="CHEBI:15378"/>
        <dbReference type="ChEBI" id="CHEBI:29999"/>
        <dbReference type="ChEBI" id="CHEBI:30616"/>
        <dbReference type="ChEBI" id="CHEBI:83421"/>
        <dbReference type="ChEBI" id="CHEBI:456216"/>
        <dbReference type="EC" id="2.7.11.1"/>
    </reaction>
</comment>
<dbReference type="SMART" id="SM00740">
    <property type="entry name" value="PASTA"/>
    <property type="match status" value="4"/>
</dbReference>
<keyword evidence="9" id="KW-1133">Transmembrane helix</keyword>
<sequence length="657" mass="71951">MQPNELIAGRYQIIEPLGEGGMANVYRAHDQILDRDVSVKLLRLDLRDDDSVRQRFVNEIAASTELVHPNIIQVYDFGETNQLQYLVTEYVAGEDLKQYISSHHPLTITRTLEIMSDILAGVAMAHSHNIIHRDLKPQNILIDHDGRAKITDFGIATAQSSLGLTKADVAIGSIHYMSPEQVKGGMATTRSDIYALGIMLYEMLVGTVPFDAPEAVSVALMHSTEAMPFVRDTDPRIPQALENVILKATQKNALNRYSSVEEMRDDLSTVMSPERLSEPRFSTDEQPEVAGGATKIVPETVVGAAAASLMNETEQHQSVKTAKSDQPVKRDKYGHIIKYDKKGRPIKMKKNGKPKSKLRFLWWLIGGVAAVLALFLLIGAFTPDKVTISNFSSGDVSAAKLALKQDGLKVGTVYYQSSETVKKDYVIKTNPKAGQKVTTGSKVDIYVSTGLKKVRFGDYAGEKYSRVASKLRTKGYRVKEVKQYSDDVPEGYIISQSLDAEENVAPSKTEVTFTVSQGQKMVVIEDFSNKTRDYVNTWAKNNGVIVSFNETASDSVAENHVISQSVKSGTKITDKDVVTITISTGSDSVEVPDFSGKTLDNVNDWAQKNGVNIQAKSDVTSLADAGKITSQSVVGGDRMPKGNTLTVTVSAKTKTSN</sequence>
<keyword evidence="2" id="KW-0723">Serine/threonine-protein kinase</keyword>
<comment type="catalytic activity">
    <reaction evidence="7">
        <text>L-threonyl-[protein] + ATP = O-phospho-L-threonyl-[protein] + ADP + H(+)</text>
        <dbReference type="Rhea" id="RHEA:46608"/>
        <dbReference type="Rhea" id="RHEA-COMP:11060"/>
        <dbReference type="Rhea" id="RHEA-COMP:11605"/>
        <dbReference type="ChEBI" id="CHEBI:15378"/>
        <dbReference type="ChEBI" id="CHEBI:30013"/>
        <dbReference type="ChEBI" id="CHEBI:30616"/>
        <dbReference type="ChEBI" id="CHEBI:61977"/>
        <dbReference type="ChEBI" id="CHEBI:456216"/>
        <dbReference type="EC" id="2.7.11.1"/>
    </reaction>
</comment>
<keyword evidence="3" id="KW-0808">Transferase</keyword>
<dbReference type="PANTHER" id="PTHR43289:SF34">
    <property type="entry name" value="SERINE_THREONINE-PROTEIN KINASE YBDM-RELATED"/>
    <property type="match status" value="1"/>
</dbReference>
<reference evidence="12 13" key="1">
    <citation type="submission" date="2020-08" db="EMBL/GenBank/DDBJ databases">
        <title>Genome sequence of Weissella diestrammenae KACC 16890T.</title>
        <authorList>
            <person name="Hyun D.-W."/>
            <person name="Bae J.-W."/>
        </authorList>
    </citation>
    <scope>NUCLEOTIDE SEQUENCE [LARGE SCALE GENOMIC DNA]</scope>
    <source>
        <strain evidence="12 13">KACC 16890</strain>
    </source>
</reference>
<evidence type="ECO:0000259" key="11">
    <source>
        <dbReference type="PROSITE" id="PS51178"/>
    </source>
</evidence>
<keyword evidence="9" id="KW-0472">Membrane</keyword>
<dbReference type="Pfam" id="PF00069">
    <property type="entry name" value="Pkinase"/>
    <property type="match status" value="1"/>
</dbReference>
<dbReference type="PROSITE" id="PS00108">
    <property type="entry name" value="PROTEIN_KINASE_ST"/>
    <property type="match status" value="1"/>
</dbReference>
<accession>A0A7G9T508</accession>
<dbReference type="InterPro" id="IPR005543">
    <property type="entry name" value="PASTA_dom"/>
</dbReference>
<evidence type="ECO:0000256" key="3">
    <source>
        <dbReference type="ARBA" id="ARBA00022679"/>
    </source>
</evidence>
<feature type="domain" description="PASTA" evidence="11">
    <location>
        <begin position="585"/>
        <end position="651"/>
    </location>
</feature>
<evidence type="ECO:0000313" key="13">
    <source>
        <dbReference type="Proteomes" id="UP000515800"/>
    </source>
</evidence>
<keyword evidence="13" id="KW-1185">Reference proteome</keyword>
<dbReference type="GO" id="GO:0005524">
    <property type="term" value="F:ATP binding"/>
    <property type="evidence" value="ECO:0007669"/>
    <property type="project" value="UniProtKB-KW"/>
</dbReference>
<dbReference type="KEGG" id="wdi:H9L19_07400"/>
<keyword evidence="5 12" id="KW-0418">Kinase</keyword>
<name>A0A7G9T508_9LACO</name>
<dbReference type="NCBIfam" id="NF033483">
    <property type="entry name" value="PknB_PASTA_kin"/>
    <property type="match status" value="1"/>
</dbReference>
<dbReference type="InterPro" id="IPR008271">
    <property type="entry name" value="Ser/Thr_kinase_AS"/>
</dbReference>
<feature type="domain" description="PASTA" evidence="11">
    <location>
        <begin position="382"/>
        <end position="449"/>
    </location>
</feature>
<dbReference type="CDD" id="cd14014">
    <property type="entry name" value="STKc_PknB_like"/>
    <property type="match status" value="1"/>
</dbReference>
<dbReference type="PROSITE" id="PS50011">
    <property type="entry name" value="PROTEIN_KINASE_DOM"/>
    <property type="match status" value="1"/>
</dbReference>
<dbReference type="SMART" id="SM00220">
    <property type="entry name" value="S_TKc"/>
    <property type="match status" value="1"/>
</dbReference>
<proteinExistence type="predicted"/>
<evidence type="ECO:0000256" key="4">
    <source>
        <dbReference type="ARBA" id="ARBA00022741"/>
    </source>
</evidence>
<dbReference type="PANTHER" id="PTHR43289">
    <property type="entry name" value="MITOGEN-ACTIVATED PROTEIN KINASE KINASE KINASE 20-RELATED"/>
    <property type="match status" value="1"/>
</dbReference>
<dbReference type="InterPro" id="IPR000719">
    <property type="entry name" value="Prot_kinase_dom"/>
</dbReference>
<gene>
    <name evidence="12" type="primary">pknB</name>
    <name evidence="12" type="ORF">H9L19_07400</name>
</gene>
<evidence type="ECO:0000256" key="5">
    <source>
        <dbReference type="ARBA" id="ARBA00022777"/>
    </source>
</evidence>
<dbReference type="InterPro" id="IPR011009">
    <property type="entry name" value="Kinase-like_dom_sf"/>
</dbReference>
<dbReference type="GO" id="GO:0004674">
    <property type="term" value="F:protein serine/threonine kinase activity"/>
    <property type="evidence" value="ECO:0007669"/>
    <property type="project" value="UniProtKB-KW"/>
</dbReference>
<dbReference type="RefSeq" id="WP_187529018.1">
    <property type="nucleotide sequence ID" value="NZ_CP060724.1"/>
</dbReference>